<proteinExistence type="predicted"/>
<comment type="caution">
    <text evidence="1">The sequence shown here is derived from an EMBL/GenBank/DDBJ whole genome shotgun (WGS) entry which is preliminary data.</text>
</comment>
<sequence length="89" mass="10282">MASYDADFEQLIGGYRKNRRLLTINNISFQATRAEFETAARDKCHNPDTLTFFWPPTEAKYSNPRHKGCVHLGLETRDDATEILSEFKD</sequence>
<evidence type="ECO:0000313" key="2">
    <source>
        <dbReference type="Proteomes" id="UP001160390"/>
    </source>
</evidence>
<organism evidence="1 2">
    <name type="scientific">Clonostachys chloroleuca</name>
    <dbReference type="NCBI Taxonomy" id="1926264"/>
    <lineage>
        <taxon>Eukaryota</taxon>
        <taxon>Fungi</taxon>
        <taxon>Dikarya</taxon>
        <taxon>Ascomycota</taxon>
        <taxon>Pezizomycotina</taxon>
        <taxon>Sordariomycetes</taxon>
        <taxon>Hypocreomycetidae</taxon>
        <taxon>Hypocreales</taxon>
        <taxon>Bionectriaceae</taxon>
        <taxon>Clonostachys</taxon>
    </lineage>
</organism>
<evidence type="ECO:0000313" key="1">
    <source>
        <dbReference type="EMBL" id="CAI6039985.1"/>
    </source>
</evidence>
<gene>
    <name evidence="1" type="ORF">CCHLO57077_00017886</name>
</gene>
<dbReference type="Proteomes" id="UP001160390">
    <property type="component" value="Unassembled WGS sequence"/>
</dbReference>
<dbReference type="EMBL" id="CABFNP030000530">
    <property type="protein sequence ID" value="CAI6039985.1"/>
    <property type="molecule type" value="Genomic_DNA"/>
</dbReference>
<keyword evidence="2" id="KW-1185">Reference proteome</keyword>
<reference evidence="1" key="1">
    <citation type="submission" date="2023-01" db="EMBL/GenBank/DDBJ databases">
        <authorList>
            <person name="Piombo E."/>
        </authorList>
    </citation>
    <scope>NUCLEOTIDE SEQUENCE</scope>
</reference>
<protein>
    <submittedName>
        <fullName evidence="1">Uncharacterized protein</fullName>
    </submittedName>
</protein>
<dbReference type="AlphaFoldDB" id="A0AA35LRE1"/>
<accession>A0AA35LRE1</accession>
<name>A0AA35LRE1_9HYPO</name>